<dbReference type="RefSeq" id="WP_008992012.1">
    <property type="nucleotide sequence ID" value="NZ_AMSG01000015.1"/>
</dbReference>
<keyword evidence="4" id="KW-1185">Reference proteome</keyword>
<gene>
    <name evidence="3" type="ORF">I215_10860</name>
</gene>
<proteinExistence type="predicted"/>
<organism evidence="3 4">
    <name type="scientific">Galbibacter marinus</name>
    <dbReference type="NCBI Taxonomy" id="555500"/>
    <lineage>
        <taxon>Bacteria</taxon>
        <taxon>Pseudomonadati</taxon>
        <taxon>Bacteroidota</taxon>
        <taxon>Flavobacteriia</taxon>
        <taxon>Flavobacteriales</taxon>
        <taxon>Flavobacteriaceae</taxon>
        <taxon>Galbibacter</taxon>
    </lineage>
</organism>
<dbReference type="PROSITE" id="PS50110">
    <property type="entry name" value="RESPONSE_REGULATORY"/>
    <property type="match status" value="1"/>
</dbReference>
<comment type="caution">
    <text evidence="1">Lacks conserved residue(s) required for the propagation of feature annotation.</text>
</comment>
<sequence>MTKHTCVLIEEDKMVASLMKFRLKRLDFEVHHFSNASILALGNIKADVVIIGLHSSNLNSVATLKEVRTFIGDQIPIVTILSNKRQQLVIENNNIQVEAFLSSPVDLTDLEKSIIQVVNKKVNIGIKLS</sequence>
<evidence type="ECO:0000313" key="3">
    <source>
        <dbReference type="EMBL" id="EKF54802.1"/>
    </source>
</evidence>
<dbReference type="Gene3D" id="3.40.50.2300">
    <property type="match status" value="1"/>
</dbReference>
<dbReference type="InterPro" id="IPR011006">
    <property type="entry name" value="CheY-like_superfamily"/>
</dbReference>
<dbReference type="AlphaFoldDB" id="K2QJF9"/>
<feature type="domain" description="Response regulatory" evidence="2">
    <location>
        <begin position="5"/>
        <end position="118"/>
    </location>
</feature>
<dbReference type="SUPFAM" id="SSF52172">
    <property type="entry name" value="CheY-like"/>
    <property type="match status" value="1"/>
</dbReference>
<name>K2QJF9_9FLAO</name>
<protein>
    <recommendedName>
        <fullName evidence="2">Response regulatory domain-containing protein</fullName>
    </recommendedName>
</protein>
<evidence type="ECO:0000259" key="2">
    <source>
        <dbReference type="PROSITE" id="PS50110"/>
    </source>
</evidence>
<dbReference type="EMBL" id="AMSG01000015">
    <property type="protein sequence ID" value="EKF54802.1"/>
    <property type="molecule type" value="Genomic_DNA"/>
</dbReference>
<dbReference type="OrthoDB" id="1453401at2"/>
<dbReference type="GO" id="GO:0000160">
    <property type="term" value="P:phosphorelay signal transduction system"/>
    <property type="evidence" value="ECO:0007669"/>
    <property type="project" value="InterPro"/>
</dbReference>
<reference evidence="3 4" key="1">
    <citation type="journal article" date="2012" name="J. Bacteriol.">
        <title>Genome Sequence of Galbibacter marinum Type Strain ck-I2-15.</title>
        <authorList>
            <person name="Lai Q."/>
            <person name="Li C."/>
            <person name="Shao Z."/>
        </authorList>
    </citation>
    <scope>NUCLEOTIDE SEQUENCE [LARGE SCALE GENOMIC DNA]</scope>
    <source>
        <strain evidence="4">ck-I2-15</strain>
    </source>
</reference>
<evidence type="ECO:0000256" key="1">
    <source>
        <dbReference type="PROSITE-ProRule" id="PRU00169"/>
    </source>
</evidence>
<accession>K2QJF9</accession>
<dbReference type="eggNOG" id="ENOG502ZVC4">
    <property type="taxonomic scope" value="Bacteria"/>
</dbReference>
<dbReference type="Proteomes" id="UP000007364">
    <property type="component" value="Unassembled WGS sequence"/>
</dbReference>
<dbReference type="STRING" id="555500.I215_10860"/>
<evidence type="ECO:0000313" key="4">
    <source>
        <dbReference type="Proteomes" id="UP000007364"/>
    </source>
</evidence>
<dbReference type="InterPro" id="IPR001789">
    <property type="entry name" value="Sig_transdc_resp-reg_receiver"/>
</dbReference>
<comment type="caution">
    <text evidence="3">The sequence shown here is derived from an EMBL/GenBank/DDBJ whole genome shotgun (WGS) entry which is preliminary data.</text>
</comment>